<keyword evidence="2" id="KW-1133">Transmembrane helix</keyword>
<accession>A0A077ZT34</accession>
<dbReference type="Gene3D" id="1.10.3730.20">
    <property type="match status" value="1"/>
</dbReference>
<organism evidence="3 4">
    <name type="scientific">Stylonychia lemnae</name>
    <name type="common">Ciliate</name>
    <dbReference type="NCBI Taxonomy" id="5949"/>
    <lineage>
        <taxon>Eukaryota</taxon>
        <taxon>Sar</taxon>
        <taxon>Alveolata</taxon>
        <taxon>Ciliophora</taxon>
        <taxon>Intramacronucleata</taxon>
        <taxon>Spirotrichea</taxon>
        <taxon>Stichotrichia</taxon>
        <taxon>Sporadotrichida</taxon>
        <taxon>Oxytrichidae</taxon>
        <taxon>Stylonychinae</taxon>
        <taxon>Stylonychia</taxon>
    </lineage>
</organism>
<keyword evidence="1" id="KW-0175">Coiled coil</keyword>
<dbReference type="InterPro" id="IPR037185">
    <property type="entry name" value="EmrE-like"/>
</dbReference>
<keyword evidence="2" id="KW-0812">Transmembrane</keyword>
<feature type="transmembrane region" description="Helical" evidence="2">
    <location>
        <begin position="281"/>
        <end position="305"/>
    </location>
</feature>
<dbReference type="AlphaFoldDB" id="A0A077ZT34"/>
<sequence length="340" mass="38006">MSEQTNQLKEEIEMRAQLIQNNKNNFHQEDLQNEPNSQKNIETSQPAVKVKTSPWFWFFSVSASLVFAAGNILRAFHSNNVLLNTLVVNIAFFIGSVSYFLVAYIKAHINQGICTAIIATNTIIMTIASYFLFKESIQLVQLLGVIAMVVAVFFVSIFRVDQPHEQGQINSHSHISTDQEDDGTMMNIVFMIIGGLAASIMFGSQLLFFRKITQYNTETFGIGFAFLLYSSFWAILTFIYMIIADPDQFLEVDFTQYSTCFVTGILLTIAIVFINVSCSYGLIGISTAILHNQVIVVTIFNYLFFSQDLSLGQAVGVGLCVIGAILISNGDRMTCFNKKK</sequence>
<feature type="coiled-coil region" evidence="1">
    <location>
        <begin position="1"/>
        <end position="29"/>
    </location>
</feature>
<feature type="transmembrane region" description="Helical" evidence="2">
    <location>
        <begin position="188"/>
        <end position="208"/>
    </location>
</feature>
<feature type="transmembrane region" description="Helical" evidence="2">
    <location>
        <begin position="255"/>
        <end position="274"/>
    </location>
</feature>
<evidence type="ECO:0000313" key="4">
    <source>
        <dbReference type="Proteomes" id="UP000039865"/>
    </source>
</evidence>
<evidence type="ECO:0000256" key="2">
    <source>
        <dbReference type="SAM" id="Phobius"/>
    </source>
</evidence>
<dbReference type="SUPFAM" id="SSF103481">
    <property type="entry name" value="Multidrug resistance efflux transporter EmrE"/>
    <property type="match status" value="2"/>
</dbReference>
<keyword evidence="4" id="KW-1185">Reference proteome</keyword>
<feature type="transmembrane region" description="Helical" evidence="2">
    <location>
        <begin position="108"/>
        <end position="132"/>
    </location>
</feature>
<gene>
    <name evidence="3" type="primary">Contig3667.g3914</name>
    <name evidence="3" type="ORF">STYLEM_2015</name>
</gene>
<dbReference type="Proteomes" id="UP000039865">
    <property type="component" value="Unassembled WGS sequence"/>
</dbReference>
<dbReference type="InParanoid" id="A0A077ZT34"/>
<reference evidence="3 4" key="1">
    <citation type="submission" date="2014-06" db="EMBL/GenBank/DDBJ databases">
        <authorList>
            <person name="Swart Estienne"/>
        </authorList>
    </citation>
    <scope>NUCLEOTIDE SEQUENCE [LARGE SCALE GENOMIC DNA]</scope>
    <source>
        <strain evidence="3 4">130c</strain>
    </source>
</reference>
<keyword evidence="2" id="KW-0472">Membrane</keyword>
<evidence type="ECO:0008006" key="5">
    <source>
        <dbReference type="Google" id="ProtNLM"/>
    </source>
</evidence>
<feature type="transmembrane region" description="Helical" evidence="2">
    <location>
        <begin position="55"/>
        <end position="74"/>
    </location>
</feature>
<evidence type="ECO:0000256" key="1">
    <source>
        <dbReference type="SAM" id="Coils"/>
    </source>
</evidence>
<dbReference type="EMBL" id="CCKQ01001950">
    <property type="protein sequence ID" value="CDW73047.1"/>
    <property type="molecule type" value="Genomic_DNA"/>
</dbReference>
<name>A0A077ZT34_STYLE</name>
<evidence type="ECO:0000313" key="3">
    <source>
        <dbReference type="EMBL" id="CDW73047.1"/>
    </source>
</evidence>
<proteinExistence type="predicted"/>
<feature type="transmembrane region" description="Helical" evidence="2">
    <location>
        <begin position="81"/>
        <end position="102"/>
    </location>
</feature>
<protein>
    <recommendedName>
        <fullName evidence="5">EamA domain-containing protein</fullName>
    </recommendedName>
</protein>
<feature type="transmembrane region" description="Helical" evidence="2">
    <location>
        <begin position="311"/>
        <end position="330"/>
    </location>
</feature>
<feature type="transmembrane region" description="Helical" evidence="2">
    <location>
        <begin position="139"/>
        <end position="158"/>
    </location>
</feature>
<feature type="transmembrane region" description="Helical" evidence="2">
    <location>
        <begin position="220"/>
        <end position="243"/>
    </location>
</feature>